<feature type="domain" description="Glyoxalase-like" evidence="1">
    <location>
        <begin position="8"/>
        <end position="225"/>
    </location>
</feature>
<organism evidence="2 3">
    <name type="scientific">Desmospora activa DSM 45169</name>
    <dbReference type="NCBI Taxonomy" id="1121389"/>
    <lineage>
        <taxon>Bacteria</taxon>
        <taxon>Bacillati</taxon>
        <taxon>Bacillota</taxon>
        <taxon>Bacilli</taxon>
        <taxon>Bacillales</taxon>
        <taxon>Thermoactinomycetaceae</taxon>
        <taxon>Desmospora</taxon>
    </lineage>
</organism>
<dbReference type="EMBL" id="PZZP01000001">
    <property type="protein sequence ID" value="PTM58727.1"/>
    <property type="molecule type" value="Genomic_DNA"/>
</dbReference>
<keyword evidence="3" id="KW-1185">Reference proteome</keyword>
<dbReference type="OrthoDB" id="9812467at2"/>
<dbReference type="RefSeq" id="WP_107725489.1">
    <property type="nucleotide sequence ID" value="NZ_PZZP01000001.1"/>
</dbReference>
<evidence type="ECO:0000259" key="1">
    <source>
        <dbReference type="Pfam" id="PF13468"/>
    </source>
</evidence>
<dbReference type="Pfam" id="PF13468">
    <property type="entry name" value="Glyoxalase_3"/>
    <property type="match status" value="1"/>
</dbReference>
<dbReference type="Proteomes" id="UP000241639">
    <property type="component" value="Unassembled WGS sequence"/>
</dbReference>
<dbReference type="SUPFAM" id="SSF54593">
    <property type="entry name" value="Glyoxalase/Bleomycin resistance protein/Dihydroxybiphenyl dioxygenase"/>
    <property type="match status" value="1"/>
</dbReference>
<dbReference type="InterPro" id="IPR025870">
    <property type="entry name" value="Glyoxalase-like_dom"/>
</dbReference>
<reference evidence="2 3" key="1">
    <citation type="submission" date="2018-04" db="EMBL/GenBank/DDBJ databases">
        <title>Genomic Encyclopedia of Archaeal and Bacterial Type Strains, Phase II (KMG-II): from individual species to whole genera.</title>
        <authorList>
            <person name="Goeker M."/>
        </authorList>
    </citation>
    <scope>NUCLEOTIDE SEQUENCE [LARGE SCALE GENOMIC DNA]</scope>
    <source>
        <strain evidence="2 3">DSM 45169</strain>
    </source>
</reference>
<name>A0A2T4ZA11_9BACL</name>
<dbReference type="AlphaFoldDB" id="A0A2T4ZA11"/>
<dbReference type="Gene3D" id="3.10.180.10">
    <property type="entry name" value="2,3-Dihydroxybiphenyl 1,2-Dioxygenase, domain 1"/>
    <property type="match status" value="1"/>
</dbReference>
<comment type="caution">
    <text evidence="2">The sequence shown here is derived from an EMBL/GenBank/DDBJ whole genome shotgun (WGS) entry which is preliminary data.</text>
</comment>
<evidence type="ECO:0000313" key="3">
    <source>
        <dbReference type="Proteomes" id="UP000241639"/>
    </source>
</evidence>
<accession>A0A2T4ZA11</accession>
<proteinExistence type="predicted"/>
<protein>
    <submittedName>
        <fullName evidence="2">Glyoxalase-like protein</fullName>
    </submittedName>
</protein>
<sequence>MSTKIKHIHHVGHVVTDMEVALELYRKLGFVCPNPSYPTMAEKEGEAPKPLGAANTHATFLHNFIEIVTVVDDEKRIPRNANLVPLQAPPTVLPRILDNIRRTVSKISNCLSRFEGTHILCFCTSDAEASAAQLDQEGVKHSGVNPTQRPIETINGKKMVPLNVIEIDGEDVPEGRLAIADNPSFDILKLQSHMDHPNGAYELVEVILCVADSELDDFTKRYQRYLGHDVQMKGVKHIFDLNGAHITIVPKSRLNDILPGKVSPPLPGFVGYTVAVRDISATRKYIEENGFPVVDTKEGDIFVPASMSLGTAIIFRQIRE</sequence>
<dbReference type="InterPro" id="IPR029068">
    <property type="entry name" value="Glyas_Bleomycin-R_OHBP_Dase"/>
</dbReference>
<gene>
    <name evidence="2" type="ORF">C8J48_1315</name>
</gene>
<evidence type="ECO:0000313" key="2">
    <source>
        <dbReference type="EMBL" id="PTM58727.1"/>
    </source>
</evidence>